<feature type="compositionally biased region" description="Basic and acidic residues" evidence="1">
    <location>
        <begin position="96"/>
        <end position="105"/>
    </location>
</feature>
<feature type="compositionally biased region" description="Basic and acidic residues" evidence="1">
    <location>
        <begin position="73"/>
        <end position="84"/>
    </location>
</feature>
<feature type="compositionally biased region" description="Basic residues" evidence="1">
    <location>
        <begin position="112"/>
        <end position="124"/>
    </location>
</feature>
<feature type="region of interest" description="Disordered" evidence="1">
    <location>
        <begin position="1"/>
        <end position="216"/>
    </location>
</feature>
<feature type="compositionally biased region" description="Basic and acidic residues" evidence="1">
    <location>
        <begin position="165"/>
        <end position="180"/>
    </location>
</feature>
<name>A0A6J4SG12_9ACTN</name>
<dbReference type="EC" id="1.9.3.1" evidence="2"/>
<evidence type="ECO:0000313" key="2">
    <source>
        <dbReference type="EMBL" id="CAA9490788.1"/>
    </source>
</evidence>
<accession>A0A6J4SG12</accession>
<feature type="non-terminal residue" evidence="2">
    <location>
        <position position="216"/>
    </location>
</feature>
<sequence length="216" mass="25436">GRRRRPGGRPERRPYRLRRHLQPPGRIAERRRRQVPLRHDPRHRGDRVRRRRGPPLLGAVEVPRQARRRRRTDPRQHAAGDRLDRRRRAHPRRHHDRDVREDAVDHQPGSVGHRHERQPGRQHRAGCLDRSARPARRQRHAEHQGGRPAVRLALPVPGSQRRLRLRGDGGSRRHDGDARHLLRRRRALLLDPGARRQDGRHPGLRQQAVVQGDQAR</sequence>
<proteinExistence type="predicted"/>
<feature type="non-terminal residue" evidence="2">
    <location>
        <position position="1"/>
    </location>
</feature>
<keyword evidence="2" id="KW-0560">Oxidoreductase</keyword>
<dbReference type="EMBL" id="CADCVP010000142">
    <property type="protein sequence ID" value="CAA9490788.1"/>
    <property type="molecule type" value="Genomic_DNA"/>
</dbReference>
<dbReference type="AlphaFoldDB" id="A0A6J4SG12"/>
<feature type="compositionally biased region" description="Basic residues" evidence="1">
    <location>
        <begin position="29"/>
        <end position="53"/>
    </location>
</feature>
<protein>
    <submittedName>
        <fullName evidence="2">Cytochrome c oxidase polypeptide II</fullName>
        <ecNumber evidence="2">1.9.3.1</ecNumber>
    </submittedName>
</protein>
<evidence type="ECO:0000256" key="1">
    <source>
        <dbReference type="SAM" id="MobiDB-lite"/>
    </source>
</evidence>
<gene>
    <name evidence="2" type="ORF">AVDCRST_MAG69-1335</name>
</gene>
<reference evidence="2" key="1">
    <citation type="submission" date="2020-02" db="EMBL/GenBank/DDBJ databases">
        <authorList>
            <person name="Meier V. D."/>
        </authorList>
    </citation>
    <scope>NUCLEOTIDE SEQUENCE</scope>
    <source>
        <strain evidence="2">AVDCRST_MAG69</strain>
    </source>
</reference>
<feature type="compositionally biased region" description="Basic residues" evidence="1">
    <location>
        <begin position="85"/>
        <end position="95"/>
    </location>
</feature>
<organism evidence="2">
    <name type="scientific">uncultured Solirubrobacteraceae bacterium</name>
    <dbReference type="NCBI Taxonomy" id="1162706"/>
    <lineage>
        <taxon>Bacteria</taxon>
        <taxon>Bacillati</taxon>
        <taxon>Actinomycetota</taxon>
        <taxon>Thermoleophilia</taxon>
        <taxon>Solirubrobacterales</taxon>
        <taxon>Solirubrobacteraceae</taxon>
        <taxon>environmental samples</taxon>
    </lineage>
</organism>
<dbReference type="GO" id="GO:0016491">
    <property type="term" value="F:oxidoreductase activity"/>
    <property type="evidence" value="ECO:0007669"/>
    <property type="project" value="UniProtKB-KW"/>
</dbReference>